<feature type="transmembrane region" description="Helical" evidence="7">
    <location>
        <begin position="53"/>
        <end position="71"/>
    </location>
</feature>
<evidence type="ECO:0000256" key="5">
    <source>
        <dbReference type="ARBA" id="ARBA00023136"/>
    </source>
</evidence>
<dbReference type="InterPro" id="IPR023299">
    <property type="entry name" value="ATPase_P-typ_cyto_dom_N"/>
</dbReference>
<dbReference type="SFLD" id="SFLDS00003">
    <property type="entry name" value="Haloacid_Dehalogenase"/>
    <property type="match status" value="1"/>
</dbReference>
<keyword evidence="10" id="KW-1185">Reference proteome</keyword>
<dbReference type="Gene3D" id="2.70.150.10">
    <property type="entry name" value="Calcium-transporting ATPase, cytoplasmic transduction domain A"/>
    <property type="match status" value="1"/>
</dbReference>
<gene>
    <name evidence="9" type="ORF">G4Y79_08705</name>
</gene>
<dbReference type="NCBIfam" id="TIGR01494">
    <property type="entry name" value="ATPase_P-type"/>
    <property type="match status" value="2"/>
</dbReference>
<protein>
    <submittedName>
        <fullName evidence="9">HAD-IC family P-type ATPase</fullName>
    </submittedName>
</protein>
<dbReference type="KEGG" id="pmet:G4Y79_08705"/>
<dbReference type="Pfam" id="PF00702">
    <property type="entry name" value="Hydrolase"/>
    <property type="match status" value="1"/>
</dbReference>
<organism evidence="9 10">
    <name type="scientific">Phototrophicus methaneseepsis</name>
    <dbReference type="NCBI Taxonomy" id="2710758"/>
    <lineage>
        <taxon>Bacteria</taxon>
        <taxon>Bacillati</taxon>
        <taxon>Chloroflexota</taxon>
        <taxon>Candidatus Thermofontia</taxon>
        <taxon>Phototrophicales</taxon>
        <taxon>Phototrophicaceae</taxon>
        <taxon>Phototrophicus</taxon>
    </lineage>
</organism>
<dbReference type="InterPro" id="IPR008250">
    <property type="entry name" value="ATPase_P-typ_transduc_dom_A_sf"/>
</dbReference>
<dbReference type="InterPro" id="IPR018303">
    <property type="entry name" value="ATPase_P-typ_P_site"/>
</dbReference>
<evidence type="ECO:0000256" key="4">
    <source>
        <dbReference type="ARBA" id="ARBA00022989"/>
    </source>
</evidence>
<dbReference type="RefSeq" id="WP_195172501.1">
    <property type="nucleotide sequence ID" value="NZ_CP062983.1"/>
</dbReference>
<evidence type="ECO:0000256" key="3">
    <source>
        <dbReference type="ARBA" id="ARBA00022967"/>
    </source>
</evidence>
<dbReference type="InterPro" id="IPR001757">
    <property type="entry name" value="P_typ_ATPase"/>
</dbReference>
<dbReference type="SUPFAM" id="SSF56784">
    <property type="entry name" value="HAD-like"/>
    <property type="match status" value="1"/>
</dbReference>
<feature type="transmembrane region" description="Helical" evidence="7">
    <location>
        <begin position="645"/>
        <end position="665"/>
    </location>
</feature>
<dbReference type="AlphaFoldDB" id="A0A7S8ECH3"/>
<dbReference type="PRINTS" id="PR00119">
    <property type="entry name" value="CATATPASE"/>
</dbReference>
<accession>A0A7S8ECH3</accession>
<feature type="transmembrane region" description="Helical" evidence="7">
    <location>
        <begin position="622"/>
        <end position="639"/>
    </location>
</feature>
<dbReference type="GO" id="GO:0016887">
    <property type="term" value="F:ATP hydrolysis activity"/>
    <property type="evidence" value="ECO:0007669"/>
    <property type="project" value="InterPro"/>
</dbReference>
<dbReference type="SUPFAM" id="SSF81665">
    <property type="entry name" value="Calcium ATPase, transmembrane domain M"/>
    <property type="match status" value="1"/>
</dbReference>
<evidence type="ECO:0000256" key="1">
    <source>
        <dbReference type="ARBA" id="ARBA00004141"/>
    </source>
</evidence>
<dbReference type="InterPro" id="IPR036412">
    <property type="entry name" value="HAD-like_sf"/>
</dbReference>
<name>A0A7S8ECH3_9CHLR</name>
<dbReference type="InterPro" id="IPR059000">
    <property type="entry name" value="ATPase_P-type_domA"/>
</dbReference>
<feature type="region of interest" description="Disordered" evidence="6">
    <location>
        <begin position="1"/>
        <end position="21"/>
    </location>
</feature>
<evidence type="ECO:0000259" key="8">
    <source>
        <dbReference type="Pfam" id="PF00122"/>
    </source>
</evidence>
<sequence>MTQTAVSSPTTSKDQPLTGLSSADVQSRIAQGQTNRYKARVSRTYWDIVRDNLLNLFNIVLGTLLVIVIVMGDYATAFFAGFSVVTNTFLGMIQEINAKRKLDQLATLGEQQVSVIRGGDRSVISMHEVVLDDVIAIEPGDKLVVDGVIVKADALEVDESLLTGESDAVFKQIGDEAFSGSFCIAGTGLMRATRVGKDSNINKLTDIAKQYNRVKTPTQTYIDIIVEITVFIMFIFVPMMFITAWLQQLTFLDAVRNAVVFITSLVPQGLVLVAILSLTIGAIKITRQYETLIQRTNAVESLANATVLCFDKTGTLTLNKLAVDQIISLDGSSHDTIVRELWQYLHNLAHLNRTAGAVEKYVESHFSPDGNLPKKIKEIPFNSVRKWGAVNFGEETFVMGAPERILPQRSGEDSVASRSIKLALQGYRVLAFARVQGELVTDKEQISSQCNPIALIVLSDQIRSDIQETLNAFRKENLRLKVVSGDSIETVRAVARESGMNTEKAYTGAQLEAMSDAELEGVVKEADVFGRIEPETKRRIVKALQAQGEYVAMVGDGVNDVPALKQAQLAIVMNDGTQISKDVADIVLLNNAMSTLPHAFTEGKETTQTIFGTMKIFLVKNIYNVAFFLFVGFMALPFPLTPVQISWATFGTVNMPATLIAFGLWRPKFMSNFRDDVLDYIITTGFIGAILLAVLYVPVFLISGGDLILVRSAVTLFLCFFGSLTIMNVQGIDFYHPRTFIEKKGVVLVMLTLTTLTILAMYAVPNLFEFSPLNWDQHWWVILLLALLFDLAMVLVAHGTKYRYLLKRFYTLFQKHDSVNQARTN</sequence>
<keyword evidence="4 7" id="KW-1133">Transmembrane helix</keyword>
<dbReference type="SUPFAM" id="SSF81653">
    <property type="entry name" value="Calcium ATPase, transduction domain A"/>
    <property type="match status" value="1"/>
</dbReference>
<comment type="subcellular location">
    <subcellularLocation>
        <location evidence="1">Membrane</location>
        <topology evidence="1">Multi-pass membrane protein</topology>
    </subcellularLocation>
</comment>
<feature type="transmembrane region" description="Helical" evidence="7">
    <location>
        <begin position="677"/>
        <end position="702"/>
    </location>
</feature>
<dbReference type="InterPro" id="IPR023214">
    <property type="entry name" value="HAD_sf"/>
</dbReference>
<feature type="transmembrane region" description="Helical" evidence="7">
    <location>
        <begin position="777"/>
        <end position="798"/>
    </location>
</feature>
<dbReference type="Gene3D" id="3.40.50.1000">
    <property type="entry name" value="HAD superfamily/HAD-like"/>
    <property type="match status" value="1"/>
</dbReference>
<feature type="domain" description="P-type ATPase A" evidence="8">
    <location>
        <begin position="110"/>
        <end position="206"/>
    </location>
</feature>
<keyword evidence="5 7" id="KW-0472">Membrane</keyword>
<feature type="transmembrane region" description="Helical" evidence="7">
    <location>
        <begin position="221"/>
        <end position="246"/>
    </location>
</feature>
<feature type="transmembrane region" description="Helical" evidence="7">
    <location>
        <begin position="746"/>
        <end position="765"/>
    </location>
</feature>
<dbReference type="PANTHER" id="PTHR42861">
    <property type="entry name" value="CALCIUM-TRANSPORTING ATPASE"/>
    <property type="match status" value="1"/>
</dbReference>
<dbReference type="SFLD" id="SFLDF00027">
    <property type="entry name" value="p-type_atpase"/>
    <property type="match status" value="1"/>
</dbReference>
<evidence type="ECO:0000256" key="2">
    <source>
        <dbReference type="ARBA" id="ARBA00022692"/>
    </source>
</evidence>
<evidence type="ECO:0000256" key="7">
    <source>
        <dbReference type="SAM" id="Phobius"/>
    </source>
</evidence>
<keyword evidence="2 7" id="KW-0812">Transmembrane</keyword>
<dbReference type="EMBL" id="CP062983">
    <property type="protein sequence ID" value="QPC84438.1"/>
    <property type="molecule type" value="Genomic_DNA"/>
</dbReference>
<dbReference type="PROSITE" id="PS00154">
    <property type="entry name" value="ATPASE_E1_E2"/>
    <property type="match status" value="1"/>
</dbReference>
<dbReference type="PRINTS" id="PR00120">
    <property type="entry name" value="HATPASE"/>
</dbReference>
<proteinExistence type="predicted"/>
<dbReference type="SFLD" id="SFLDG00002">
    <property type="entry name" value="C1.7:_P-type_atpase_like"/>
    <property type="match status" value="1"/>
</dbReference>
<evidence type="ECO:0000313" key="9">
    <source>
        <dbReference type="EMBL" id="QPC84438.1"/>
    </source>
</evidence>
<feature type="transmembrane region" description="Helical" evidence="7">
    <location>
        <begin position="708"/>
        <end position="726"/>
    </location>
</feature>
<dbReference type="GO" id="GO:0005524">
    <property type="term" value="F:ATP binding"/>
    <property type="evidence" value="ECO:0007669"/>
    <property type="project" value="InterPro"/>
</dbReference>
<dbReference type="Gene3D" id="1.20.1110.10">
    <property type="entry name" value="Calcium-transporting ATPase, transmembrane domain"/>
    <property type="match status" value="1"/>
</dbReference>
<dbReference type="InterPro" id="IPR044492">
    <property type="entry name" value="P_typ_ATPase_HD_dom"/>
</dbReference>
<dbReference type="Proteomes" id="UP000594468">
    <property type="component" value="Chromosome"/>
</dbReference>
<dbReference type="InterPro" id="IPR023298">
    <property type="entry name" value="ATPase_P-typ_TM_dom_sf"/>
</dbReference>
<dbReference type="Pfam" id="PF00122">
    <property type="entry name" value="E1-E2_ATPase"/>
    <property type="match status" value="1"/>
</dbReference>
<evidence type="ECO:0000313" key="10">
    <source>
        <dbReference type="Proteomes" id="UP000594468"/>
    </source>
</evidence>
<keyword evidence="3" id="KW-1278">Translocase</keyword>
<dbReference type="GO" id="GO:0016020">
    <property type="term" value="C:membrane"/>
    <property type="evidence" value="ECO:0007669"/>
    <property type="project" value="UniProtKB-SubCell"/>
</dbReference>
<dbReference type="Gene3D" id="3.40.1110.10">
    <property type="entry name" value="Calcium-transporting ATPase, cytoplasmic domain N"/>
    <property type="match status" value="1"/>
</dbReference>
<evidence type="ECO:0000256" key="6">
    <source>
        <dbReference type="SAM" id="MobiDB-lite"/>
    </source>
</evidence>
<feature type="transmembrane region" description="Helical" evidence="7">
    <location>
        <begin position="258"/>
        <end position="283"/>
    </location>
</feature>
<feature type="transmembrane region" description="Helical" evidence="7">
    <location>
        <begin position="77"/>
        <end position="93"/>
    </location>
</feature>
<reference evidence="9 10" key="1">
    <citation type="submission" date="2020-02" db="EMBL/GenBank/DDBJ databases">
        <authorList>
            <person name="Zheng R.K."/>
            <person name="Sun C.M."/>
        </authorList>
    </citation>
    <scope>NUCLEOTIDE SEQUENCE [LARGE SCALE GENOMIC DNA]</scope>
    <source>
        <strain evidence="10">rifampicinis</strain>
    </source>
</reference>